<proteinExistence type="predicted"/>
<evidence type="ECO:0000313" key="1">
    <source>
        <dbReference type="EMBL" id="MPM05005.1"/>
    </source>
</evidence>
<sequence length="438" mass="50618">MHKNIINCLLSVIVVTFCTLELISQNRSWDYKGDWSCIKITEPYVYVRVVRVGPEEAGLYGVERANGEVLIEPKYDYIAYFEPNGLSVVQKQDKFGYVNWLGDEITRIDYDRPRWWADDWRFVKNRSVVRRGNKFGYIDNNGKEVIPLKYSFAIPFNNYGTSVVYTGDAEVDHSFDGRPKSWENLKAGVIDTSGNYIIRPDQYVSIWKGINDHWVCYNPDKKISFLNQQGKLLLASDFSNAEIVSHRYYLVSKIIGHKYSNYGVIDKDFSVIIPPSYDMIHPYEFSDGKIIYMSRIKFSDKYVIYFINENGSLLTSKKYYFKNMAGGFINSIYDGMWGNRMQVVVDEDDKCGYIDINGFETIPCQYDAAENFSRYSGLAVVSDKSKKFGAINKEGKLIIPFKYDRIYNVWRDGDNLQVVSYIDGNPVSVYLDCNGNEL</sequence>
<dbReference type="EMBL" id="VSSQ01001091">
    <property type="protein sequence ID" value="MPM05005.1"/>
    <property type="molecule type" value="Genomic_DNA"/>
</dbReference>
<dbReference type="SUPFAM" id="SSF50998">
    <property type="entry name" value="Quinoprotein alcohol dehydrogenase-like"/>
    <property type="match status" value="1"/>
</dbReference>
<dbReference type="InterPro" id="IPR032774">
    <property type="entry name" value="WG_beta_rep"/>
</dbReference>
<evidence type="ECO:0008006" key="2">
    <source>
        <dbReference type="Google" id="ProtNLM"/>
    </source>
</evidence>
<dbReference type="PANTHER" id="PTHR37841:SF1">
    <property type="entry name" value="DUF3298 DOMAIN-CONTAINING PROTEIN"/>
    <property type="match status" value="1"/>
</dbReference>
<dbReference type="Pfam" id="PF14903">
    <property type="entry name" value="WG_beta_rep"/>
    <property type="match status" value="5"/>
</dbReference>
<dbReference type="AlphaFoldDB" id="A0A644WM74"/>
<name>A0A644WM74_9ZZZZ</name>
<dbReference type="InterPro" id="IPR011047">
    <property type="entry name" value="Quinoprotein_ADH-like_sf"/>
</dbReference>
<dbReference type="PANTHER" id="PTHR37841">
    <property type="entry name" value="GLR2918 PROTEIN"/>
    <property type="match status" value="1"/>
</dbReference>
<gene>
    <name evidence="1" type="ORF">SDC9_51286</name>
</gene>
<organism evidence="1">
    <name type="scientific">bioreactor metagenome</name>
    <dbReference type="NCBI Taxonomy" id="1076179"/>
    <lineage>
        <taxon>unclassified sequences</taxon>
        <taxon>metagenomes</taxon>
        <taxon>ecological metagenomes</taxon>
    </lineage>
</organism>
<accession>A0A644WM74</accession>
<reference evidence="1" key="1">
    <citation type="submission" date="2019-08" db="EMBL/GenBank/DDBJ databases">
        <authorList>
            <person name="Kucharzyk K."/>
            <person name="Murdoch R.W."/>
            <person name="Higgins S."/>
            <person name="Loffler F."/>
        </authorList>
    </citation>
    <scope>NUCLEOTIDE SEQUENCE</scope>
</reference>
<comment type="caution">
    <text evidence="1">The sequence shown here is derived from an EMBL/GenBank/DDBJ whole genome shotgun (WGS) entry which is preliminary data.</text>
</comment>
<protein>
    <recommendedName>
        <fullName evidence="2">WG repeat-containing protein</fullName>
    </recommendedName>
</protein>